<evidence type="ECO:0000313" key="9">
    <source>
        <dbReference type="Proteomes" id="UP000192596"/>
    </source>
</evidence>
<proteinExistence type="inferred from homology"/>
<keyword evidence="7" id="KW-0503">Monooxygenase</keyword>
<gene>
    <name evidence="8" type="ORF">B0A48_05941</name>
</gene>
<evidence type="ECO:0000256" key="4">
    <source>
        <dbReference type="ARBA" id="ARBA00022723"/>
    </source>
</evidence>
<organism evidence="8 9">
    <name type="scientific">Cryoendolithus antarcticus</name>
    <dbReference type="NCBI Taxonomy" id="1507870"/>
    <lineage>
        <taxon>Eukaryota</taxon>
        <taxon>Fungi</taxon>
        <taxon>Dikarya</taxon>
        <taxon>Ascomycota</taxon>
        <taxon>Pezizomycotina</taxon>
        <taxon>Dothideomycetes</taxon>
        <taxon>Dothideomycetidae</taxon>
        <taxon>Cladosporiales</taxon>
        <taxon>Cladosporiaceae</taxon>
        <taxon>Cryoendolithus</taxon>
    </lineage>
</organism>
<dbReference type="AlphaFoldDB" id="A0A1V8TCE6"/>
<dbReference type="Proteomes" id="UP000192596">
    <property type="component" value="Unassembled WGS sequence"/>
</dbReference>
<dbReference type="InterPro" id="IPR001128">
    <property type="entry name" value="Cyt_P450"/>
</dbReference>
<dbReference type="PANTHER" id="PTHR24287">
    <property type="entry name" value="P450, PUTATIVE (EUROFUNG)-RELATED"/>
    <property type="match status" value="1"/>
</dbReference>
<protein>
    <recommendedName>
        <fullName evidence="10">Cytochrome P450</fullName>
    </recommendedName>
</protein>
<dbReference type="PANTHER" id="PTHR24287:SF1">
    <property type="entry name" value="P450, PUTATIVE (EUROFUNG)-RELATED"/>
    <property type="match status" value="1"/>
</dbReference>
<evidence type="ECO:0000256" key="2">
    <source>
        <dbReference type="ARBA" id="ARBA00010617"/>
    </source>
</evidence>
<evidence type="ECO:0000256" key="6">
    <source>
        <dbReference type="ARBA" id="ARBA00023004"/>
    </source>
</evidence>
<dbReference type="GO" id="GO:0005506">
    <property type="term" value="F:iron ion binding"/>
    <property type="evidence" value="ECO:0007669"/>
    <property type="project" value="InterPro"/>
</dbReference>
<accession>A0A1V8TCE6</accession>
<evidence type="ECO:0000256" key="3">
    <source>
        <dbReference type="ARBA" id="ARBA00022617"/>
    </source>
</evidence>
<keyword evidence="3" id="KW-0349">Heme</keyword>
<evidence type="ECO:0000256" key="1">
    <source>
        <dbReference type="ARBA" id="ARBA00001971"/>
    </source>
</evidence>
<dbReference type="Pfam" id="PF00067">
    <property type="entry name" value="p450"/>
    <property type="match status" value="1"/>
</dbReference>
<dbReference type="GO" id="GO:0016705">
    <property type="term" value="F:oxidoreductase activity, acting on paired donors, with incorporation or reduction of molecular oxygen"/>
    <property type="evidence" value="ECO:0007669"/>
    <property type="project" value="InterPro"/>
</dbReference>
<sequence>MSDLAISDGFAESFDTVLHWLFLRFRLRGMAFLGTSATFRKANKTLERFLKYAIDKQLSSEKSDNPKSTQSMLSGLTEKTRDPNDLLTGLLFAGRDATGSLILLTLLLLSRHPEIYTKLRSLVLAIFPEPPGTPLNHTHLQFLPLPPPHHQRDAAPLLSTPPKLPGQQIQLDIYAMHRRKDLWGDDALEFKPERWEDLKRSALLEEGWAFIPFSRGPKQYALTEASYCLVRFVQRFDRLAPDPDDPGKGADITKAIAVAMAPAEAK</sequence>
<dbReference type="EMBL" id="NAJO01000011">
    <property type="protein sequence ID" value="OQO09050.1"/>
    <property type="molecule type" value="Genomic_DNA"/>
</dbReference>
<keyword evidence="9" id="KW-1185">Reference proteome</keyword>
<name>A0A1V8TCE6_9PEZI</name>
<evidence type="ECO:0000313" key="8">
    <source>
        <dbReference type="EMBL" id="OQO09050.1"/>
    </source>
</evidence>
<dbReference type="STRING" id="1507870.A0A1V8TCE6"/>
<dbReference type="GO" id="GO:0004497">
    <property type="term" value="F:monooxygenase activity"/>
    <property type="evidence" value="ECO:0007669"/>
    <property type="project" value="UniProtKB-KW"/>
</dbReference>
<dbReference type="InterPro" id="IPR036396">
    <property type="entry name" value="Cyt_P450_sf"/>
</dbReference>
<dbReference type="InterPro" id="IPR047146">
    <property type="entry name" value="Cyt_P450_E_CYP52_fungi"/>
</dbReference>
<keyword evidence="6" id="KW-0408">Iron</keyword>
<comment type="cofactor">
    <cofactor evidence="1">
        <name>heme</name>
        <dbReference type="ChEBI" id="CHEBI:30413"/>
    </cofactor>
</comment>
<evidence type="ECO:0008006" key="10">
    <source>
        <dbReference type="Google" id="ProtNLM"/>
    </source>
</evidence>
<comment type="similarity">
    <text evidence="2">Belongs to the cytochrome P450 family.</text>
</comment>
<keyword evidence="4" id="KW-0479">Metal-binding</keyword>
<comment type="caution">
    <text evidence="8">The sequence shown here is derived from an EMBL/GenBank/DDBJ whole genome shotgun (WGS) entry which is preliminary data.</text>
</comment>
<dbReference type="SUPFAM" id="SSF48264">
    <property type="entry name" value="Cytochrome P450"/>
    <property type="match status" value="1"/>
</dbReference>
<dbReference type="GO" id="GO:0020037">
    <property type="term" value="F:heme binding"/>
    <property type="evidence" value="ECO:0007669"/>
    <property type="project" value="InterPro"/>
</dbReference>
<evidence type="ECO:0000256" key="5">
    <source>
        <dbReference type="ARBA" id="ARBA00023002"/>
    </source>
</evidence>
<dbReference type="InParanoid" id="A0A1V8TCE6"/>
<keyword evidence="5" id="KW-0560">Oxidoreductase</keyword>
<dbReference type="OrthoDB" id="1470350at2759"/>
<evidence type="ECO:0000256" key="7">
    <source>
        <dbReference type="ARBA" id="ARBA00023033"/>
    </source>
</evidence>
<dbReference type="Gene3D" id="1.10.630.10">
    <property type="entry name" value="Cytochrome P450"/>
    <property type="match status" value="2"/>
</dbReference>
<reference evidence="9" key="1">
    <citation type="submission" date="2017-03" db="EMBL/GenBank/DDBJ databases">
        <title>Genomes of endolithic fungi from Antarctica.</title>
        <authorList>
            <person name="Coleine C."/>
            <person name="Masonjones S."/>
            <person name="Stajich J.E."/>
        </authorList>
    </citation>
    <scope>NUCLEOTIDE SEQUENCE [LARGE SCALE GENOMIC DNA]</scope>
    <source>
        <strain evidence="9">CCFEE 5527</strain>
    </source>
</reference>